<dbReference type="PANTHER" id="PTHR33653:SF1">
    <property type="entry name" value="RIBONUCLEASE VAPC2"/>
    <property type="match status" value="1"/>
</dbReference>
<comment type="similarity">
    <text evidence="7">Belongs to the PINc/VapC protein family.</text>
</comment>
<sequence>MIILDSSVLIAILLKEPDYENIIDRISTASEVAISTATELELHVVVTRKGIEAGVERLQAFLERIGAMSVPFTSEQLELAKAAFDRFGRTRHPAKLNFGDCFSYALARELNAPLLFVGDDFSQTDIRSAMVRT</sequence>
<keyword evidence="10" id="KW-1185">Reference proteome</keyword>
<proteinExistence type="inferred from homology"/>
<reference evidence="9 10" key="1">
    <citation type="submission" date="2021-04" db="EMBL/GenBank/DDBJ databases">
        <authorList>
            <person name="Pira H."/>
            <person name="Risdian C."/>
            <person name="Wink J."/>
        </authorList>
    </citation>
    <scope>NUCLEOTIDE SEQUENCE [LARGE SCALE GENOMIC DNA]</scope>
    <source>
        <strain evidence="9 10">WHA3</strain>
    </source>
</reference>
<accession>A0ABS6SAX9</accession>
<evidence type="ECO:0000256" key="3">
    <source>
        <dbReference type="ARBA" id="ARBA00022722"/>
    </source>
</evidence>
<dbReference type="HAMAP" id="MF_00265">
    <property type="entry name" value="VapC_Nob1"/>
    <property type="match status" value="1"/>
</dbReference>
<protein>
    <recommendedName>
        <fullName evidence="7">Ribonuclease VapC</fullName>
        <shortName evidence="7">RNase VapC</shortName>
        <ecNumber evidence="7">3.1.-.-</ecNumber>
    </recommendedName>
    <alternativeName>
        <fullName evidence="7">Toxin VapC</fullName>
    </alternativeName>
</protein>
<dbReference type="InterPro" id="IPR050556">
    <property type="entry name" value="Type_II_TA_system_RNase"/>
</dbReference>
<feature type="binding site" evidence="7">
    <location>
        <position position="100"/>
    </location>
    <ligand>
        <name>Mg(2+)</name>
        <dbReference type="ChEBI" id="CHEBI:18420"/>
    </ligand>
</feature>
<evidence type="ECO:0000256" key="1">
    <source>
        <dbReference type="ARBA" id="ARBA00001946"/>
    </source>
</evidence>
<evidence type="ECO:0000256" key="7">
    <source>
        <dbReference type="HAMAP-Rule" id="MF_00265"/>
    </source>
</evidence>
<evidence type="ECO:0000256" key="5">
    <source>
        <dbReference type="ARBA" id="ARBA00022801"/>
    </source>
</evidence>
<evidence type="ECO:0000259" key="8">
    <source>
        <dbReference type="Pfam" id="PF01850"/>
    </source>
</evidence>
<name>A0ABS6SAX9_9SPHN</name>
<gene>
    <name evidence="7" type="primary">vapC</name>
    <name evidence="9" type="ORF">KCG44_01730</name>
</gene>
<dbReference type="Proteomes" id="UP000722336">
    <property type="component" value="Unassembled WGS sequence"/>
</dbReference>
<evidence type="ECO:0000313" key="9">
    <source>
        <dbReference type="EMBL" id="MBV7255499.1"/>
    </source>
</evidence>
<organism evidence="9 10">
    <name type="scientific">Pacificimonas pallii</name>
    <dbReference type="NCBI Taxonomy" id="2827236"/>
    <lineage>
        <taxon>Bacteria</taxon>
        <taxon>Pseudomonadati</taxon>
        <taxon>Pseudomonadota</taxon>
        <taxon>Alphaproteobacteria</taxon>
        <taxon>Sphingomonadales</taxon>
        <taxon>Sphingosinicellaceae</taxon>
        <taxon>Pacificimonas</taxon>
    </lineage>
</organism>
<feature type="binding site" evidence="7">
    <location>
        <position position="5"/>
    </location>
    <ligand>
        <name>Mg(2+)</name>
        <dbReference type="ChEBI" id="CHEBI:18420"/>
    </ligand>
</feature>
<dbReference type="InterPro" id="IPR002716">
    <property type="entry name" value="PIN_dom"/>
</dbReference>
<dbReference type="InterPro" id="IPR022907">
    <property type="entry name" value="VapC_family"/>
</dbReference>
<keyword evidence="7" id="KW-0800">Toxin</keyword>
<evidence type="ECO:0000313" key="10">
    <source>
        <dbReference type="Proteomes" id="UP000722336"/>
    </source>
</evidence>
<dbReference type="Pfam" id="PF01850">
    <property type="entry name" value="PIN"/>
    <property type="match status" value="1"/>
</dbReference>
<dbReference type="EMBL" id="JAGSPA010000001">
    <property type="protein sequence ID" value="MBV7255499.1"/>
    <property type="molecule type" value="Genomic_DNA"/>
</dbReference>
<keyword evidence="4 7" id="KW-0479">Metal-binding</keyword>
<dbReference type="CDD" id="cd09871">
    <property type="entry name" value="PIN_MtVapC28-VapC30-like"/>
    <property type="match status" value="1"/>
</dbReference>
<evidence type="ECO:0000256" key="2">
    <source>
        <dbReference type="ARBA" id="ARBA00022649"/>
    </source>
</evidence>
<dbReference type="EC" id="3.1.-.-" evidence="7"/>
<keyword evidence="3 7" id="KW-0540">Nuclease</keyword>
<dbReference type="RefSeq" id="WP_218443826.1">
    <property type="nucleotide sequence ID" value="NZ_JAGSPA010000001.1"/>
</dbReference>
<comment type="cofactor">
    <cofactor evidence="1 7">
        <name>Mg(2+)</name>
        <dbReference type="ChEBI" id="CHEBI:18420"/>
    </cofactor>
</comment>
<comment type="function">
    <text evidence="7">Toxic component of a toxin-antitoxin (TA) system. An RNase.</text>
</comment>
<evidence type="ECO:0000256" key="4">
    <source>
        <dbReference type="ARBA" id="ARBA00022723"/>
    </source>
</evidence>
<feature type="domain" description="PIN" evidence="8">
    <location>
        <begin position="2"/>
        <end position="125"/>
    </location>
</feature>
<keyword evidence="2 7" id="KW-1277">Toxin-antitoxin system</keyword>
<evidence type="ECO:0000256" key="6">
    <source>
        <dbReference type="ARBA" id="ARBA00022842"/>
    </source>
</evidence>
<comment type="caution">
    <text evidence="9">The sequence shown here is derived from an EMBL/GenBank/DDBJ whole genome shotgun (WGS) entry which is preliminary data.</text>
</comment>
<keyword evidence="6 7" id="KW-0460">Magnesium</keyword>
<dbReference type="PANTHER" id="PTHR33653">
    <property type="entry name" value="RIBONUCLEASE VAPC2"/>
    <property type="match status" value="1"/>
</dbReference>
<keyword evidence="5 7" id="KW-0378">Hydrolase</keyword>